<accession>A0A508U0K0</accession>
<comment type="caution">
    <text evidence="9">The sequence shown here is derived from an EMBL/GenBank/DDBJ whole genome shotgun (WGS) entry which is preliminary data.</text>
</comment>
<evidence type="ECO:0000256" key="3">
    <source>
        <dbReference type="ARBA" id="ARBA00022723"/>
    </source>
</evidence>
<evidence type="ECO:0000313" key="10">
    <source>
        <dbReference type="Proteomes" id="UP000328092"/>
    </source>
</evidence>
<evidence type="ECO:0000256" key="4">
    <source>
        <dbReference type="ARBA" id="ARBA00022964"/>
    </source>
</evidence>
<comment type="cofactor">
    <cofactor evidence="1">
        <name>Fe(3+)</name>
        <dbReference type="ChEBI" id="CHEBI:29034"/>
    </cofactor>
</comment>
<dbReference type="GO" id="GO:0008199">
    <property type="term" value="F:ferric iron binding"/>
    <property type="evidence" value="ECO:0007669"/>
    <property type="project" value="InterPro"/>
</dbReference>
<evidence type="ECO:0000256" key="6">
    <source>
        <dbReference type="ARBA" id="ARBA00023004"/>
    </source>
</evidence>
<keyword evidence="5 9" id="KW-0560">Oxidoreductase</keyword>
<evidence type="ECO:0000256" key="2">
    <source>
        <dbReference type="ARBA" id="ARBA00007825"/>
    </source>
</evidence>
<dbReference type="RefSeq" id="WP_139864574.1">
    <property type="nucleotide sequence ID" value="NZ_CAADFC020000033.1"/>
</dbReference>
<dbReference type="GO" id="GO:0047074">
    <property type="term" value="F:4-hydroxycatechol 1,2-dioxygenase activity"/>
    <property type="evidence" value="ECO:0007669"/>
    <property type="project" value="UniProtKB-EC"/>
</dbReference>
<dbReference type="Pfam" id="PF00775">
    <property type="entry name" value="Dioxygenase_C"/>
    <property type="match status" value="1"/>
</dbReference>
<sequence length="288" mass="31935">MRDFDEHNITDAVIDSLAQTGDARLKTIMTSLVRHLHDFVRDVEISFDEWNAAIDFLTRTGQMCNDRRQEFILLSDTLGVSMLVDAIDHRMPAGATETTVLGPFFVAAAPEVQSGADISGGMEGEPLSVSGVVCSPDGDPLADATVDVWHADDDGYYDVQQPDLQSLTMRARFRTDRDGRFSFRSIMPAFYPIPHDGPVGEMLQALGRHPYRPAHVHFMIAAKGYETLITHIFDAESPYLDSDAVFGVKNSLIAEFSRDDRSGRPQRSLSYRFGLKPLPQPAQRSAAD</sequence>
<keyword evidence="10" id="KW-1185">Reference proteome</keyword>
<evidence type="ECO:0000256" key="1">
    <source>
        <dbReference type="ARBA" id="ARBA00001965"/>
    </source>
</evidence>
<dbReference type="InterPro" id="IPR000627">
    <property type="entry name" value="Intradiol_dOase_C"/>
</dbReference>
<keyword evidence="6" id="KW-0408">Iron</keyword>
<dbReference type="InterPro" id="IPR039390">
    <property type="entry name" value="1_2-HQD/HQD"/>
</dbReference>
<organism evidence="9 10">
    <name type="scientific">Bradyrhizobium ivorense</name>
    <dbReference type="NCBI Taxonomy" id="2511166"/>
    <lineage>
        <taxon>Bacteria</taxon>
        <taxon>Pseudomonadati</taxon>
        <taxon>Pseudomonadota</taxon>
        <taxon>Alphaproteobacteria</taxon>
        <taxon>Hyphomicrobiales</taxon>
        <taxon>Nitrobacteraceae</taxon>
        <taxon>Bradyrhizobium</taxon>
    </lineage>
</organism>
<evidence type="ECO:0000259" key="8">
    <source>
        <dbReference type="PROSITE" id="PS00083"/>
    </source>
</evidence>
<dbReference type="InterPro" id="IPR007535">
    <property type="entry name" value="Catechol_dOase_N"/>
</dbReference>
<dbReference type="PANTHER" id="PTHR33711:SF7">
    <property type="entry name" value="INTRADIOL RING-CLEAVAGE DIOXYGENASES DOMAIN-CONTAINING PROTEIN-RELATED"/>
    <property type="match status" value="1"/>
</dbReference>
<dbReference type="GO" id="GO:0018576">
    <property type="term" value="F:catechol 1,2-dioxygenase activity"/>
    <property type="evidence" value="ECO:0007669"/>
    <property type="project" value="InterPro"/>
</dbReference>
<protein>
    <submittedName>
        <fullName evidence="9">Hydroxyquinol 1,2-dioxygenase</fullName>
        <ecNumber evidence="9">1.13.11.37</ecNumber>
    </submittedName>
</protein>
<dbReference type="GO" id="GO:0009712">
    <property type="term" value="P:catechol-containing compound metabolic process"/>
    <property type="evidence" value="ECO:0007669"/>
    <property type="project" value="InterPro"/>
</dbReference>
<comment type="similarity">
    <text evidence="2">Belongs to the intradiol ring-cleavage dioxygenase family.</text>
</comment>
<dbReference type="CDD" id="cd03461">
    <property type="entry name" value="1_2-HQD"/>
    <property type="match status" value="1"/>
</dbReference>
<dbReference type="AlphaFoldDB" id="A0A508U0K0"/>
<dbReference type="EC" id="1.13.11.37" evidence="9"/>
<dbReference type="Proteomes" id="UP000328092">
    <property type="component" value="Unassembled WGS sequence"/>
</dbReference>
<keyword evidence="4" id="KW-0223">Dioxygenase</keyword>
<reference evidence="9" key="1">
    <citation type="submission" date="2019-02" db="EMBL/GenBank/DDBJ databases">
        <authorList>
            <person name="Pothier F.J."/>
        </authorList>
    </citation>
    <scope>NUCLEOTIDE SEQUENCE</scope>
    <source>
        <strain evidence="9">CI-1B</strain>
    </source>
</reference>
<gene>
    <name evidence="9" type="primary">npcC_2</name>
    <name evidence="9" type="ORF">CI1B_81360</name>
</gene>
<name>A0A508U0K0_9BRAD</name>
<keyword evidence="3" id="KW-0479">Metal-binding</keyword>
<dbReference type="PANTHER" id="PTHR33711">
    <property type="entry name" value="DIOXYGENASE, PUTATIVE (AFU_ORTHOLOGUE AFUA_2G02910)-RELATED"/>
    <property type="match status" value="1"/>
</dbReference>
<evidence type="ECO:0000313" key="9">
    <source>
        <dbReference type="EMBL" id="VIO79802.1"/>
    </source>
</evidence>
<dbReference type="PROSITE" id="PS00083">
    <property type="entry name" value="INTRADIOL_DIOXYGENAS"/>
    <property type="match status" value="1"/>
</dbReference>
<dbReference type="InterPro" id="IPR050770">
    <property type="entry name" value="Intradiol_RC_Dioxygenase"/>
</dbReference>
<dbReference type="Gene3D" id="2.60.130.10">
    <property type="entry name" value="Aromatic compound dioxygenase"/>
    <property type="match status" value="1"/>
</dbReference>
<dbReference type="Pfam" id="PF04444">
    <property type="entry name" value="Dioxygenase_N"/>
    <property type="match status" value="1"/>
</dbReference>
<feature type="region of interest" description="Disordered" evidence="7">
    <location>
        <begin position="259"/>
        <end position="288"/>
    </location>
</feature>
<dbReference type="OrthoDB" id="9800887at2"/>
<feature type="domain" description="Intradiol ring-cleavage dioxygenases" evidence="8">
    <location>
        <begin position="129"/>
        <end position="157"/>
    </location>
</feature>
<dbReference type="EMBL" id="CAADFC020000033">
    <property type="protein sequence ID" value="VIO79802.1"/>
    <property type="molecule type" value="Genomic_DNA"/>
</dbReference>
<evidence type="ECO:0000256" key="7">
    <source>
        <dbReference type="SAM" id="MobiDB-lite"/>
    </source>
</evidence>
<evidence type="ECO:0000256" key="5">
    <source>
        <dbReference type="ARBA" id="ARBA00023002"/>
    </source>
</evidence>
<proteinExistence type="inferred from homology"/>
<dbReference type="InterPro" id="IPR015889">
    <property type="entry name" value="Intradiol_dOase_core"/>
</dbReference>
<dbReference type="SUPFAM" id="SSF49482">
    <property type="entry name" value="Aromatic compound dioxygenase"/>
    <property type="match status" value="1"/>
</dbReference>